<keyword evidence="4" id="KW-0571">Peptide transport</keyword>
<feature type="transmembrane region" description="Helical" evidence="8">
    <location>
        <begin position="438"/>
        <end position="457"/>
    </location>
</feature>
<proteinExistence type="inferred from homology"/>
<evidence type="ECO:0000256" key="6">
    <source>
        <dbReference type="ARBA" id="ARBA00023136"/>
    </source>
</evidence>
<comment type="similarity">
    <text evidence="2">Belongs to the major facilitator superfamily. Proton-dependent oligopeptide transporter (POT/PTR) (TC 2.A.17) family.</text>
</comment>
<feature type="transmembrane region" description="Helical" evidence="8">
    <location>
        <begin position="62"/>
        <end position="89"/>
    </location>
</feature>
<feature type="compositionally biased region" description="Polar residues" evidence="7">
    <location>
        <begin position="567"/>
        <end position="576"/>
    </location>
</feature>
<dbReference type="VEuPathDB" id="VectorBase:SCAU004563"/>
<organism evidence="9 10">
    <name type="scientific">Stomoxys calcitrans</name>
    <name type="common">Stable fly</name>
    <name type="synonym">Conops calcitrans</name>
    <dbReference type="NCBI Taxonomy" id="35570"/>
    <lineage>
        <taxon>Eukaryota</taxon>
        <taxon>Metazoa</taxon>
        <taxon>Ecdysozoa</taxon>
        <taxon>Arthropoda</taxon>
        <taxon>Hexapoda</taxon>
        <taxon>Insecta</taxon>
        <taxon>Pterygota</taxon>
        <taxon>Neoptera</taxon>
        <taxon>Endopterygota</taxon>
        <taxon>Diptera</taxon>
        <taxon>Brachycera</taxon>
        <taxon>Muscomorpha</taxon>
        <taxon>Muscoidea</taxon>
        <taxon>Muscidae</taxon>
        <taxon>Stomoxys</taxon>
    </lineage>
</organism>
<feature type="transmembrane region" description="Helical" evidence="8">
    <location>
        <begin position="201"/>
        <end position="218"/>
    </location>
</feature>
<feature type="transmembrane region" description="Helical" evidence="8">
    <location>
        <begin position="396"/>
        <end position="417"/>
    </location>
</feature>
<comment type="subcellular location">
    <subcellularLocation>
        <location evidence="1">Membrane</location>
        <topology evidence="1">Multi-pass membrane protein</topology>
    </subcellularLocation>
</comment>
<evidence type="ECO:0000313" key="10">
    <source>
        <dbReference type="Proteomes" id="UP000095300"/>
    </source>
</evidence>
<evidence type="ECO:0000256" key="5">
    <source>
        <dbReference type="ARBA" id="ARBA00022989"/>
    </source>
</evidence>
<accession>A0A1I8P3M7</accession>
<evidence type="ECO:0000256" key="1">
    <source>
        <dbReference type="ARBA" id="ARBA00004141"/>
    </source>
</evidence>
<feature type="transmembrane region" description="Helical" evidence="8">
    <location>
        <begin position="238"/>
        <end position="260"/>
    </location>
</feature>
<evidence type="ECO:0008006" key="11">
    <source>
        <dbReference type="Google" id="ProtNLM"/>
    </source>
</evidence>
<feature type="transmembrane region" description="Helical" evidence="8">
    <location>
        <begin position="101"/>
        <end position="122"/>
    </location>
</feature>
<dbReference type="PANTHER" id="PTHR11654">
    <property type="entry name" value="OLIGOPEPTIDE TRANSPORTER-RELATED"/>
    <property type="match status" value="1"/>
</dbReference>
<dbReference type="EnsemblMetazoa" id="SCAU004563-RB">
    <property type="protein sequence ID" value="SCAU004563-PB"/>
    <property type="gene ID" value="SCAU004563"/>
</dbReference>
<evidence type="ECO:0000256" key="7">
    <source>
        <dbReference type="SAM" id="MobiDB-lite"/>
    </source>
</evidence>
<dbReference type="GO" id="GO:0016020">
    <property type="term" value="C:membrane"/>
    <property type="evidence" value="ECO:0007669"/>
    <property type="project" value="UniProtKB-SubCell"/>
</dbReference>
<dbReference type="GO" id="GO:0022857">
    <property type="term" value="F:transmembrane transporter activity"/>
    <property type="evidence" value="ECO:0007669"/>
    <property type="project" value="InterPro"/>
</dbReference>
<feature type="transmembrane region" description="Helical" evidence="8">
    <location>
        <begin position="469"/>
        <end position="487"/>
    </location>
</feature>
<keyword evidence="10" id="KW-1185">Reference proteome</keyword>
<gene>
    <name evidence="9" type="primary">106093033</name>
</gene>
<dbReference type="InterPro" id="IPR036259">
    <property type="entry name" value="MFS_trans_sf"/>
</dbReference>
<evidence type="ECO:0000256" key="3">
    <source>
        <dbReference type="ARBA" id="ARBA00022692"/>
    </source>
</evidence>
<keyword evidence="4" id="KW-0813">Transport</keyword>
<evidence type="ECO:0000256" key="4">
    <source>
        <dbReference type="ARBA" id="ARBA00022856"/>
    </source>
</evidence>
<protein>
    <recommendedName>
        <fullName evidence="11">Major facilitator superfamily (MFS) profile domain-containing protein</fullName>
    </recommendedName>
</protein>
<dbReference type="GO" id="GO:0015833">
    <property type="term" value="P:peptide transport"/>
    <property type="evidence" value="ECO:0007669"/>
    <property type="project" value="UniProtKB-KW"/>
</dbReference>
<dbReference type="Gene3D" id="1.20.1250.20">
    <property type="entry name" value="MFS general substrate transporter like domains"/>
    <property type="match status" value="1"/>
</dbReference>
<feature type="transmembrane region" description="Helical" evidence="8">
    <location>
        <begin position="160"/>
        <end position="180"/>
    </location>
</feature>
<feature type="transmembrane region" description="Helical" evidence="8">
    <location>
        <begin position="499"/>
        <end position="521"/>
    </location>
</feature>
<dbReference type="SUPFAM" id="SSF103473">
    <property type="entry name" value="MFS general substrate transporter"/>
    <property type="match status" value="1"/>
</dbReference>
<feature type="transmembrane region" description="Helical" evidence="8">
    <location>
        <begin position="369"/>
        <end position="390"/>
    </location>
</feature>
<reference evidence="9" key="1">
    <citation type="submission" date="2020-05" db="UniProtKB">
        <authorList>
            <consortium name="EnsemblMetazoa"/>
        </authorList>
    </citation>
    <scope>IDENTIFICATION</scope>
    <source>
        <strain evidence="9">USDA</strain>
    </source>
</reference>
<sequence>MFRATQMASEETLPALGLLTINDDNETIGITTSLTLKNGSNKKSGYGLVTVLHTHRRPKYPIAIIFVLTAKLFEAFAANGIRTILALYLRDDLFFSESFSTVLLHIFNFFGQFCPIFGAILADSYIGNVRTINRLYFVYALGWTLLVFTSLPYVGVSLVFLVSMALLLIAIGNGSTRACVTSLGAIQFQLPDQAKQLADYFSWYYFIYYIGIFLSKIIPPMIRANTRCYNKTECYPAVFGTLGTSFFMAWLTFTIGKLFYKEEKIAEENILVKFYGCVKHALSKKWNRASNDKKPAHWLHYAIGRYDEAFVNDVTKIFKLVKLYIPLPIYFALLAQQDSSWTFQAAFMNTTIVEGITIQPDQAKAMGPIFLFMLIPLWQYVVQPLLRWLFKLELQPLQSLTVGGVFSALSFISAGILQRYIYTRPYRSVNVLWQIPQFIFIMLGELLLSIPGLQFAFTQAPVSMKSVVTAAWFLNNAFGNLIVVLITELNIFPSQYDEFFFYAILMIVSIIFYTYLAYVYVLDEQVAAADSVANDSNHNSLELISSEKPNPRNGVRVSQESDRNDDTPSTSNITIV</sequence>
<dbReference type="KEGG" id="scac:106093033"/>
<keyword evidence="5 8" id="KW-1133">Transmembrane helix</keyword>
<dbReference type="Proteomes" id="UP000095300">
    <property type="component" value="Unassembled WGS sequence"/>
</dbReference>
<keyword evidence="3 8" id="KW-0812">Transmembrane</keyword>
<evidence type="ECO:0000256" key="8">
    <source>
        <dbReference type="SAM" id="Phobius"/>
    </source>
</evidence>
<keyword evidence="4" id="KW-0653">Protein transport</keyword>
<evidence type="ECO:0000256" key="2">
    <source>
        <dbReference type="ARBA" id="ARBA00005982"/>
    </source>
</evidence>
<dbReference type="AlphaFoldDB" id="A0A1I8P3M7"/>
<name>A0A1I8P3M7_STOCA</name>
<feature type="transmembrane region" description="Helical" evidence="8">
    <location>
        <begin position="134"/>
        <end position="154"/>
    </location>
</feature>
<dbReference type="OrthoDB" id="8904098at2759"/>
<dbReference type="Pfam" id="PF00854">
    <property type="entry name" value="PTR2"/>
    <property type="match status" value="1"/>
</dbReference>
<evidence type="ECO:0000313" key="9">
    <source>
        <dbReference type="EnsemblMetazoa" id="SCAU004563-PB"/>
    </source>
</evidence>
<keyword evidence="6 8" id="KW-0472">Membrane</keyword>
<feature type="region of interest" description="Disordered" evidence="7">
    <location>
        <begin position="542"/>
        <end position="576"/>
    </location>
</feature>
<dbReference type="InterPro" id="IPR000109">
    <property type="entry name" value="POT_fam"/>
</dbReference>